<comment type="caution">
    <text evidence="2">The sequence shown here is derived from an EMBL/GenBank/DDBJ whole genome shotgun (WGS) entry which is preliminary data.</text>
</comment>
<protein>
    <submittedName>
        <fullName evidence="2">Uncharacterized protein</fullName>
    </submittedName>
</protein>
<reference evidence="2" key="1">
    <citation type="submission" date="2017-09" db="EMBL/GenBank/DDBJ databases">
        <title>Polyketide synthases of a Diaporthe helianthi virulent isolate.</title>
        <authorList>
            <person name="Baroncelli R."/>
        </authorList>
    </citation>
    <scope>NUCLEOTIDE SEQUENCE [LARGE SCALE GENOMIC DNA]</scope>
    <source>
        <strain evidence="2">7/96</strain>
    </source>
</reference>
<proteinExistence type="predicted"/>
<evidence type="ECO:0000313" key="2">
    <source>
        <dbReference type="EMBL" id="POS76548.1"/>
    </source>
</evidence>
<evidence type="ECO:0000313" key="3">
    <source>
        <dbReference type="Proteomes" id="UP000094444"/>
    </source>
</evidence>
<dbReference type="Proteomes" id="UP000094444">
    <property type="component" value="Unassembled WGS sequence"/>
</dbReference>
<accession>A0A2P5I200</accession>
<dbReference type="AlphaFoldDB" id="A0A2P5I200"/>
<feature type="region of interest" description="Disordered" evidence="1">
    <location>
        <begin position="193"/>
        <end position="212"/>
    </location>
</feature>
<dbReference type="InParanoid" id="A0A2P5I200"/>
<keyword evidence="3" id="KW-1185">Reference proteome</keyword>
<dbReference type="EMBL" id="MAVT02000357">
    <property type="protein sequence ID" value="POS76548.1"/>
    <property type="molecule type" value="Genomic_DNA"/>
</dbReference>
<evidence type="ECO:0000256" key="1">
    <source>
        <dbReference type="SAM" id="MobiDB-lite"/>
    </source>
</evidence>
<organism evidence="2 3">
    <name type="scientific">Diaporthe helianthi</name>
    <dbReference type="NCBI Taxonomy" id="158607"/>
    <lineage>
        <taxon>Eukaryota</taxon>
        <taxon>Fungi</taxon>
        <taxon>Dikarya</taxon>
        <taxon>Ascomycota</taxon>
        <taxon>Pezizomycotina</taxon>
        <taxon>Sordariomycetes</taxon>
        <taxon>Sordariomycetidae</taxon>
        <taxon>Diaporthales</taxon>
        <taxon>Diaporthaceae</taxon>
        <taxon>Diaporthe</taxon>
    </lineage>
</organism>
<sequence length="212" mass="22551">MSGIVQACSALLCCDIQGTCTPRYTTTHMHDAPLPPKPAQRRCLIALDGPSLDSTGLDSPTRLEQPAPPSSFLTPHCLQSIGPGQLDRSIVLYRAVAVCPRSVTAVPVAAGLCKGLPARACVSVSFRLTDFLHGSLPWPLCRPPTVSLVFSLFPLPPQRLPNGAHGLQYRQSTTLLLQAGPFLVSGDPVVPPYPHPTPETGYSDPGLSSNKR</sequence>
<gene>
    <name evidence="2" type="ORF">DHEL01_v205051</name>
</gene>
<name>A0A2P5I200_DIAHE</name>